<reference evidence="1 2" key="1">
    <citation type="journal article" date="2014" name="Genome Announc.">
        <title>Draft Genome Sequence of the Boron-Tolerant and Moderately Halotolerant Bacterium Gracilibacillus boraciitolerans JCM 21714T.</title>
        <authorList>
            <person name="Ahmed I."/>
            <person name="Oshima K."/>
            <person name="Suda W."/>
            <person name="Kitamura K."/>
            <person name="Iida T."/>
            <person name="Ohmori Y."/>
            <person name="Fujiwara T."/>
            <person name="Hattori M."/>
            <person name="Ohkuma M."/>
        </authorList>
    </citation>
    <scope>NUCLEOTIDE SEQUENCE [LARGE SCALE GENOMIC DNA]</scope>
    <source>
        <strain evidence="1 2">JCM 21714</strain>
    </source>
</reference>
<sequence>MKQLIQGNQELLDKAHQFRDSQGLIFDLDSTHADSYVEQEFNAFNSHYGTVGLFCWHNGRLYESPTSTKQYLYIQWSGGFCKTSYRTLQRKIPGDYTVLTWGG</sequence>
<name>W4VJU3_9BACI</name>
<protein>
    <submittedName>
        <fullName evidence="1">Transposase</fullName>
    </submittedName>
</protein>
<keyword evidence="2" id="KW-1185">Reference proteome</keyword>
<evidence type="ECO:0000313" key="2">
    <source>
        <dbReference type="Proteomes" id="UP000019102"/>
    </source>
</evidence>
<comment type="caution">
    <text evidence="1">The sequence shown here is derived from an EMBL/GenBank/DDBJ whole genome shotgun (WGS) entry which is preliminary data.</text>
</comment>
<accession>W4VJU3</accession>
<dbReference type="eggNOG" id="COG3385">
    <property type="taxonomic scope" value="Bacteria"/>
</dbReference>
<dbReference type="AlphaFoldDB" id="W4VJU3"/>
<gene>
    <name evidence="1" type="ORF">JCM21714_2135</name>
</gene>
<evidence type="ECO:0000313" key="1">
    <source>
        <dbReference type="EMBL" id="GAE93098.1"/>
    </source>
</evidence>
<dbReference type="STRING" id="1298598.JCM21714_2135"/>
<proteinExistence type="predicted"/>
<dbReference type="Proteomes" id="UP000019102">
    <property type="component" value="Unassembled WGS sequence"/>
</dbReference>
<organism evidence="1 2">
    <name type="scientific">Gracilibacillus boraciitolerans JCM 21714</name>
    <dbReference type="NCBI Taxonomy" id="1298598"/>
    <lineage>
        <taxon>Bacteria</taxon>
        <taxon>Bacillati</taxon>
        <taxon>Bacillota</taxon>
        <taxon>Bacilli</taxon>
        <taxon>Bacillales</taxon>
        <taxon>Bacillaceae</taxon>
        <taxon>Gracilibacillus</taxon>
    </lineage>
</organism>
<dbReference type="EMBL" id="BAVS01000009">
    <property type="protein sequence ID" value="GAE93098.1"/>
    <property type="molecule type" value="Genomic_DNA"/>
</dbReference>